<keyword evidence="1" id="KW-0812">Transmembrane</keyword>
<accession>A0A3G2T583</accession>
<feature type="transmembrane region" description="Helical" evidence="1">
    <location>
        <begin position="5"/>
        <end position="23"/>
    </location>
</feature>
<feature type="transmembrane region" description="Helical" evidence="1">
    <location>
        <begin position="81"/>
        <end position="102"/>
    </location>
</feature>
<proteinExistence type="predicted"/>
<evidence type="ECO:0000313" key="2">
    <source>
        <dbReference type="EMBL" id="AYO55231.1"/>
    </source>
</evidence>
<dbReference type="EMBL" id="CP033133">
    <property type="protein sequence ID" value="AYO55231.1"/>
    <property type="molecule type" value="Genomic_DNA"/>
</dbReference>
<reference evidence="2 3" key="1">
    <citation type="submission" date="2018-10" db="EMBL/GenBank/DDBJ databases">
        <title>The complete genome of Acinetobacter wuhouensis strain WCHAW010062.</title>
        <authorList>
            <person name="Hu Y."/>
            <person name="Long H."/>
            <person name="Feng Y."/>
            <person name="Zong Z."/>
        </authorList>
    </citation>
    <scope>NUCLEOTIDE SEQUENCE [LARGE SCALE GENOMIC DNA]</scope>
    <source>
        <strain evidence="2 3">WCHAW010062</strain>
    </source>
</reference>
<organism evidence="2 3">
    <name type="scientific">Acinetobacter wuhouensis</name>
    <dbReference type="NCBI Taxonomy" id="1879050"/>
    <lineage>
        <taxon>Bacteria</taxon>
        <taxon>Pseudomonadati</taxon>
        <taxon>Pseudomonadota</taxon>
        <taxon>Gammaproteobacteria</taxon>
        <taxon>Moraxellales</taxon>
        <taxon>Moraxellaceae</taxon>
        <taxon>Acinetobacter</taxon>
    </lineage>
</organism>
<keyword evidence="1" id="KW-0472">Membrane</keyword>
<sequence length="160" mass="18689">MTTTAILFTCLAIFLVIVFYKLFFSQTDEIPTHTELKPLPPLKKIYHSPEINPNTASVDEVKSHQKHIFDMQWDELTPKSIWGFSIAEPLRILISIIIYPFALLFRLIRLLLRYAVKILKFILEVIAGIFVELIFNIIIRGIFFLIKGFFLLIFRLFDGI</sequence>
<evidence type="ECO:0000256" key="1">
    <source>
        <dbReference type="SAM" id="Phobius"/>
    </source>
</evidence>
<protein>
    <submittedName>
        <fullName evidence="2">Uncharacterized protein</fullName>
    </submittedName>
</protein>
<gene>
    <name evidence="2" type="ORF">CDG68_16900</name>
</gene>
<name>A0A3G2T583_9GAMM</name>
<dbReference type="Proteomes" id="UP000279962">
    <property type="component" value="Chromosome"/>
</dbReference>
<evidence type="ECO:0000313" key="3">
    <source>
        <dbReference type="Proteomes" id="UP000279962"/>
    </source>
</evidence>
<keyword evidence="1" id="KW-1133">Transmembrane helix</keyword>
<dbReference type="AlphaFoldDB" id="A0A3G2T583"/>
<dbReference type="RefSeq" id="WP_087554417.1">
    <property type="nucleotide sequence ID" value="NZ_CP033133.1"/>
</dbReference>